<feature type="binding site" evidence="3">
    <location>
        <position position="28"/>
    </location>
    <ligand>
        <name>a divalent metal cation</name>
        <dbReference type="ChEBI" id="CHEBI:60240"/>
        <label>1</label>
    </ligand>
</feature>
<evidence type="ECO:0000256" key="3">
    <source>
        <dbReference type="PIRSR" id="PIRSR601559-52"/>
    </source>
</evidence>
<comment type="caution">
    <text evidence="4">Lacks conserved residue(s) required for the propagation of feature annotation.</text>
</comment>
<comment type="caution">
    <text evidence="5">The sequence shown here is derived from an EMBL/GenBank/DDBJ whole genome shotgun (WGS) entry which is preliminary data.</text>
</comment>
<feature type="binding site" evidence="3">
    <location>
        <position position="299"/>
    </location>
    <ligand>
        <name>a divalent metal cation</name>
        <dbReference type="ChEBI" id="CHEBI:60240"/>
        <label>1</label>
    </ligand>
</feature>
<evidence type="ECO:0000313" key="5">
    <source>
        <dbReference type="EMBL" id="KAK7101101.1"/>
    </source>
</evidence>
<keyword evidence="1 3" id="KW-0479">Metal-binding</keyword>
<dbReference type="PROSITE" id="PS01322">
    <property type="entry name" value="PHOSPHOTRIESTERASE_1"/>
    <property type="match status" value="1"/>
</dbReference>
<dbReference type="PROSITE" id="PS51347">
    <property type="entry name" value="PHOSPHOTRIESTERASE_2"/>
    <property type="match status" value="1"/>
</dbReference>
<evidence type="ECO:0000256" key="4">
    <source>
        <dbReference type="PROSITE-ProRule" id="PRU00679"/>
    </source>
</evidence>
<dbReference type="SUPFAM" id="SSF51556">
    <property type="entry name" value="Metallo-dependent hydrolases"/>
    <property type="match status" value="1"/>
</dbReference>
<feature type="binding site" evidence="3">
    <location>
        <position position="202"/>
    </location>
    <ligand>
        <name>a divalent metal cation</name>
        <dbReference type="ChEBI" id="CHEBI:60240"/>
        <label>2</label>
    </ligand>
</feature>
<feature type="binding site" evidence="3">
    <location>
        <position position="170"/>
    </location>
    <ligand>
        <name>a divalent metal cation</name>
        <dbReference type="ChEBI" id="CHEBI:60240"/>
        <label>2</label>
    </ligand>
</feature>
<dbReference type="GO" id="GO:0016788">
    <property type="term" value="F:hydrolase activity, acting on ester bonds"/>
    <property type="evidence" value="ECO:0007669"/>
    <property type="project" value="InterPro"/>
</dbReference>
<dbReference type="EMBL" id="JBAMIC010000011">
    <property type="protein sequence ID" value="KAK7101101.1"/>
    <property type="molecule type" value="Genomic_DNA"/>
</dbReference>
<gene>
    <name evidence="5" type="ORF">V1264_023941</name>
</gene>
<dbReference type="PANTHER" id="PTHR10819">
    <property type="entry name" value="PHOSPHOTRIESTERASE-RELATED"/>
    <property type="match status" value="1"/>
</dbReference>
<reference evidence="5 6" key="1">
    <citation type="submission" date="2024-02" db="EMBL/GenBank/DDBJ databases">
        <title>Chromosome-scale genome assembly of the rough periwinkle Littorina saxatilis.</title>
        <authorList>
            <person name="De Jode A."/>
            <person name="Faria R."/>
            <person name="Formenti G."/>
            <person name="Sims Y."/>
            <person name="Smith T.P."/>
            <person name="Tracey A."/>
            <person name="Wood J.M.D."/>
            <person name="Zagrodzka Z.B."/>
            <person name="Johannesson K."/>
            <person name="Butlin R.K."/>
            <person name="Leder E.H."/>
        </authorList>
    </citation>
    <scope>NUCLEOTIDE SEQUENCE [LARGE SCALE GENOMIC DNA]</scope>
    <source>
        <strain evidence="5">Snail1</strain>
        <tissue evidence="5">Muscle</tissue>
    </source>
</reference>
<evidence type="ECO:0008006" key="7">
    <source>
        <dbReference type="Google" id="ProtNLM"/>
    </source>
</evidence>
<dbReference type="Gene3D" id="3.20.20.140">
    <property type="entry name" value="Metal-dependent hydrolases"/>
    <property type="match status" value="1"/>
</dbReference>
<evidence type="ECO:0000313" key="6">
    <source>
        <dbReference type="Proteomes" id="UP001374579"/>
    </source>
</evidence>
<dbReference type="AlphaFoldDB" id="A0AAN9GAC0"/>
<accession>A0AAN9GAC0</accession>
<proteinExistence type="inferred from homology"/>
<sequence>MASRKGKIQTVCGLIEPKHLGPTLTHEHLMLQADCFYVPPSMDSDQDKTNMPFVMENLGWIRQNPYSYKPNLNLLHEEDAIVEEIKAYKNLGGQAIVENSTIGLSRDVQFLQRLSHTTGVHIVAGTGFYVDSFQTESTRQSSEEALAARIRDDICGGADGTEICCGVIGEIGCAWPLSDFEKRSLRSAAAVQSELGSPTIIHPGRNPKAPAEIMRIFLEAGAQANKTVMSHLDRTFADAEQLLEFAKLGCYCEYDLFGIETSHYQLWQEADMPSDAQRIIFIKNLLDNGYRDKILVAHDIHTKHRLKKYGGHGFTHILENIVPKMKQRSISDEDIKHILTDNPATWLTFTK</sequence>
<comment type="similarity">
    <text evidence="4">Belongs to the metallo-dependent hydrolases superfamily. Phosphotriesterase family.</text>
</comment>
<protein>
    <recommendedName>
        <fullName evidence="7">Parathion hydrolase-related protein</fullName>
    </recommendedName>
</protein>
<organism evidence="5 6">
    <name type="scientific">Littorina saxatilis</name>
    <dbReference type="NCBI Taxonomy" id="31220"/>
    <lineage>
        <taxon>Eukaryota</taxon>
        <taxon>Metazoa</taxon>
        <taxon>Spiralia</taxon>
        <taxon>Lophotrochozoa</taxon>
        <taxon>Mollusca</taxon>
        <taxon>Gastropoda</taxon>
        <taxon>Caenogastropoda</taxon>
        <taxon>Littorinimorpha</taxon>
        <taxon>Littorinoidea</taxon>
        <taxon>Littorinidae</taxon>
        <taxon>Littorina</taxon>
    </lineage>
</organism>
<comment type="cofactor">
    <cofactor evidence="3">
        <name>a divalent metal cation</name>
        <dbReference type="ChEBI" id="CHEBI:60240"/>
    </cofactor>
    <text evidence="3">Binds 2 divalent metal cations per subunit.</text>
</comment>
<dbReference type="Pfam" id="PF02126">
    <property type="entry name" value="PTE"/>
    <property type="match status" value="1"/>
</dbReference>
<evidence type="ECO:0000256" key="2">
    <source>
        <dbReference type="ARBA" id="ARBA00022801"/>
    </source>
</evidence>
<name>A0AAN9GAC0_9CAEN</name>
<feature type="binding site" evidence="3">
    <location>
        <position position="231"/>
    </location>
    <ligand>
        <name>a divalent metal cation</name>
        <dbReference type="ChEBI" id="CHEBI:60240"/>
        <label>2</label>
    </ligand>
</feature>
<feature type="binding site" evidence="3">
    <location>
        <position position="26"/>
    </location>
    <ligand>
        <name>a divalent metal cation</name>
        <dbReference type="ChEBI" id="CHEBI:60240"/>
        <label>1</label>
    </ligand>
</feature>
<keyword evidence="2" id="KW-0378">Hydrolase</keyword>
<dbReference type="GO" id="GO:0008270">
    <property type="term" value="F:zinc ion binding"/>
    <property type="evidence" value="ECO:0007669"/>
    <property type="project" value="InterPro"/>
</dbReference>
<dbReference type="InterPro" id="IPR032466">
    <property type="entry name" value="Metal_Hydrolase"/>
</dbReference>
<keyword evidence="6" id="KW-1185">Reference proteome</keyword>
<dbReference type="PANTHER" id="PTHR10819:SF3">
    <property type="entry name" value="PHOSPHOTRIESTERASE-RELATED PROTEIN"/>
    <property type="match status" value="1"/>
</dbReference>
<evidence type="ECO:0000256" key="1">
    <source>
        <dbReference type="ARBA" id="ARBA00022723"/>
    </source>
</evidence>
<dbReference type="InterPro" id="IPR017947">
    <property type="entry name" value="AryldialkylPase_Zn-BS"/>
</dbReference>
<dbReference type="CDD" id="cd00530">
    <property type="entry name" value="PTE"/>
    <property type="match status" value="1"/>
</dbReference>
<dbReference type="InterPro" id="IPR001559">
    <property type="entry name" value="Phosphotriesterase"/>
</dbReference>
<feature type="binding site" evidence="3">
    <location>
        <position position="170"/>
    </location>
    <ligand>
        <name>a divalent metal cation</name>
        <dbReference type="ChEBI" id="CHEBI:60240"/>
        <label>1</label>
    </ligand>
</feature>
<dbReference type="Proteomes" id="UP001374579">
    <property type="component" value="Unassembled WGS sequence"/>
</dbReference>